<dbReference type="OrthoDB" id="10044050at2759"/>
<evidence type="ECO:0000313" key="3">
    <source>
        <dbReference type="Proteomes" id="UP000324222"/>
    </source>
</evidence>
<sequence length="81" mass="9021">MNELTRKVDASFSPKSSPRGSRSPMANQMLSRNDSTGTLKMTISAGKHPAVVHSGPFYLMKVSWTLSLHAHHLLMVERDWA</sequence>
<feature type="compositionally biased region" description="Polar residues" evidence="1">
    <location>
        <begin position="25"/>
        <end position="38"/>
    </location>
</feature>
<evidence type="ECO:0000313" key="2">
    <source>
        <dbReference type="EMBL" id="MPC59993.1"/>
    </source>
</evidence>
<name>A0A5B7GQU9_PORTR</name>
<keyword evidence="3" id="KW-1185">Reference proteome</keyword>
<accession>A0A5B7GQU9</accession>
<evidence type="ECO:0000256" key="1">
    <source>
        <dbReference type="SAM" id="MobiDB-lite"/>
    </source>
</evidence>
<feature type="compositionally biased region" description="Low complexity" evidence="1">
    <location>
        <begin position="11"/>
        <end position="24"/>
    </location>
</feature>
<proteinExistence type="predicted"/>
<comment type="caution">
    <text evidence="2">The sequence shown here is derived from an EMBL/GenBank/DDBJ whole genome shotgun (WGS) entry which is preliminary data.</text>
</comment>
<protein>
    <submittedName>
        <fullName evidence="2">Mediator of RNA polymerase II transcription subunit 19</fullName>
    </submittedName>
</protein>
<dbReference type="Proteomes" id="UP000324222">
    <property type="component" value="Unassembled WGS sequence"/>
</dbReference>
<organism evidence="2 3">
    <name type="scientific">Portunus trituberculatus</name>
    <name type="common">Swimming crab</name>
    <name type="synonym">Neptunus trituberculatus</name>
    <dbReference type="NCBI Taxonomy" id="210409"/>
    <lineage>
        <taxon>Eukaryota</taxon>
        <taxon>Metazoa</taxon>
        <taxon>Ecdysozoa</taxon>
        <taxon>Arthropoda</taxon>
        <taxon>Crustacea</taxon>
        <taxon>Multicrustacea</taxon>
        <taxon>Malacostraca</taxon>
        <taxon>Eumalacostraca</taxon>
        <taxon>Eucarida</taxon>
        <taxon>Decapoda</taxon>
        <taxon>Pleocyemata</taxon>
        <taxon>Brachyura</taxon>
        <taxon>Eubrachyura</taxon>
        <taxon>Portunoidea</taxon>
        <taxon>Portunidae</taxon>
        <taxon>Portuninae</taxon>
        <taxon>Portunus</taxon>
    </lineage>
</organism>
<dbReference type="EMBL" id="VSRR010017062">
    <property type="protein sequence ID" value="MPC59993.1"/>
    <property type="molecule type" value="Genomic_DNA"/>
</dbReference>
<gene>
    <name evidence="2" type="primary">MED19_2</name>
    <name evidence="2" type="ORF">E2C01_054027</name>
</gene>
<reference evidence="2 3" key="1">
    <citation type="submission" date="2019-05" db="EMBL/GenBank/DDBJ databases">
        <title>Another draft genome of Portunus trituberculatus and its Hox gene families provides insights of decapod evolution.</title>
        <authorList>
            <person name="Jeong J.-H."/>
            <person name="Song I."/>
            <person name="Kim S."/>
            <person name="Choi T."/>
            <person name="Kim D."/>
            <person name="Ryu S."/>
            <person name="Kim W."/>
        </authorList>
    </citation>
    <scope>NUCLEOTIDE SEQUENCE [LARGE SCALE GENOMIC DNA]</scope>
    <source>
        <tissue evidence="2">Muscle</tissue>
    </source>
</reference>
<dbReference type="AlphaFoldDB" id="A0A5B7GQU9"/>
<feature type="region of interest" description="Disordered" evidence="1">
    <location>
        <begin position="1"/>
        <end position="38"/>
    </location>
</feature>